<dbReference type="Pfam" id="PF08241">
    <property type="entry name" value="Methyltransf_11"/>
    <property type="match status" value="1"/>
</dbReference>
<feature type="domain" description="Methyltransferase type 11" evidence="3">
    <location>
        <begin position="43"/>
        <end position="135"/>
    </location>
</feature>
<organism evidence="4 5">
    <name type="scientific">Desulfovibrio ferrophilus</name>
    <dbReference type="NCBI Taxonomy" id="241368"/>
    <lineage>
        <taxon>Bacteria</taxon>
        <taxon>Pseudomonadati</taxon>
        <taxon>Thermodesulfobacteriota</taxon>
        <taxon>Desulfovibrionia</taxon>
        <taxon>Desulfovibrionales</taxon>
        <taxon>Desulfovibrionaceae</taxon>
        <taxon>Desulfovibrio</taxon>
    </lineage>
</organism>
<dbReference type="GO" id="GO:0008757">
    <property type="term" value="F:S-adenosylmethionine-dependent methyltransferase activity"/>
    <property type="evidence" value="ECO:0007669"/>
    <property type="project" value="InterPro"/>
</dbReference>
<dbReference type="RefSeq" id="WP_172961655.1">
    <property type="nucleotide sequence ID" value="NZ_AP017378.1"/>
</dbReference>
<evidence type="ECO:0000313" key="4">
    <source>
        <dbReference type="EMBL" id="BBD08058.1"/>
    </source>
</evidence>
<dbReference type="InterPro" id="IPR029063">
    <property type="entry name" value="SAM-dependent_MTases_sf"/>
</dbReference>
<dbReference type="SUPFAM" id="SSF53335">
    <property type="entry name" value="S-adenosyl-L-methionine-dependent methyltransferases"/>
    <property type="match status" value="1"/>
</dbReference>
<reference evidence="4 5" key="1">
    <citation type="journal article" date="2018" name="Sci. Adv.">
        <title>Multi-heme cytochromes provide a pathway for survival in energy-limited environments.</title>
        <authorList>
            <person name="Deng X."/>
            <person name="Dohmae N."/>
            <person name="Nealson K.H."/>
            <person name="Hashimoto K."/>
            <person name="Okamoto A."/>
        </authorList>
    </citation>
    <scope>NUCLEOTIDE SEQUENCE [LARGE SCALE GENOMIC DNA]</scope>
    <source>
        <strain evidence="4 5">IS5</strain>
    </source>
</reference>
<dbReference type="PANTHER" id="PTHR13090">
    <property type="entry name" value="ARGININE-HYDROXYLASE NDUFAF5, MITOCHONDRIAL"/>
    <property type="match status" value="1"/>
</dbReference>
<dbReference type="InterPro" id="IPR050602">
    <property type="entry name" value="Malonyl-ACP_OMT"/>
</dbReference>
<dbReference type="CDD" id="cd02440">
    <property type="entry name" value="AdoMet_MTases"/>
    <property type="match status" value="1"/>
</dbReference>
<keyword evidence="5" id="KW-1185">Reference proteome</keyword>
<evidence type="ECO:0000313" key="5">
    <source>
        <dbReference type="Proteomes" id="UP000269883"/>
    </source>
</evidence>
<evidence type="ECO:0000256" key="1">
    <source>
        <dbReference type="ARBA" id="ARBA00022603"/>
    </source>
</evidence>
<dbReference type="GO" id="GO:0032259">
    <property type="term" value="P:methylation"/>
    <property type="evidence" value="ECO:0007669"/>
    <property type="project" value="UniProtKB-KW"/>
</dbReference>
<dbReference type="Proteomes" id="UP000269883">
    <property type="component" value="Chromosome"/>
</dbReference>
<keyword evidence="2 4" id="KW-0808">Transferase</keyword>
<protein>
    <submittedName>
        <fullName evidence="4">Methyltransferase type 11</fullName>
    </submittedName>
</protein>
<proteinExistence type="predicted"/>
<dbReference type="KEGG" id="dfl:DFE_1332"/>
<dbReference type="Gene3D" id="3.40.50.150">
    <property type="entry name" value="Vaccinia Virus protein VP39"/>
    <property type="match status" value="1"/>
</dbReference>
<evidence type="ECO:0000259" key="3">
    <source>
        <dbReference type="Pfam" id="PF08241"/>
    </source>
</evidence>
<dbReference type="AlphaFoldDB" id="A0A2Z6AXW4"/>
<gene>
    <name evidence="4" type="ORF">DFE_1332</name>
</gene>
<evidence type="ECO:0000256" key="2">
    <source>
        <dbReference type="ARBA" id="ARBA00022679"/>
    </source>
</evidence>
<dbReference type="PANTHER" id="PTHR13090:SF1">
    <property type="entry name" value="ARGININE-HYDROXYLASE NDUFAF5, MITOCHONDRIAL"/>
    <property type="match status" value="1"/>
</dbReference>
<accession>A0A2Z6AXW4</accession>
<keyword evidence="1 4" id="KW-0489">Methyltransferase</keyword>
<name>A0A2Z6AXW4_9BACT</name>
<dbReference type="InterPro" id="IPR013216">
    <property type="entry name" value="Methyltransf_11"/>
</dbReference>
<sequence length="251" mass="27402">MKKQVATHFSRAGSTYAAAADVQREVAAHCAGLVPVGHYPVAVEIGAGGGLLTQQVRSHATWERYLGLDIARGMLVPSAVSGPGEALIVADGEAAPLREESADLLISASTMQWYASPRISLPANLRMLKPGGRFALCLFVRGTLAELEATSTETGFGSVLEMPDTDLYTSILDAEKGIECSHRVTDYVREYPDARSFLRQLQFTGATCTAGKRAFSRQRWESFRQLYECRYASGCGVRATYRVLFLWGRRA</sequence>
<dbReference type="EMBL" id="AP017378">
    <property type="protein sequence ID" value="BBD08058.1"/>
    <property type="molecule type" value="Genomic_DNA"/>
</dbReference>